<organism evidence="2 3">
    <name type="scientific">Actinocorallia longicatena</name>
    <dbReference type="NCBI Taxonomy" id="111803"/>
    <lineage>
        <taxon>Bacteria</taxon>
        <taxon>Bacillati</taxon>
        <taxon>Actinomycetota</taxon>
        <taxon>Actinomycetes</taxon>
        <taxon>Streptosporangiales</taxon>
        <taxon>Thermomonosporaceae</taxon>
        <taxon>Actinocorallia</taxon>
    </lineage>
</organism>
<evidence type="ECO:0000313" key="3">
    <source>
        <dbReference type="Proteomes" id="UP001501237"/>
    </source>
</evidence>
<accession>A0ABP6QHP8</accession>
<keyword evidence="3" id="KW-1185">Reference proteome</keyword>
<dbReference type="InterPro" id="IPR034660">
    <property type="entry name" value="DinB/YfiT-like"/>
</dbReference>
<dbReference type="InterPro" id="IPR017517">
    <property type="entry name" value="Maleyloyr_isom"/>
</dbReference>
<protein>
    <submittedName>
        <fullName evidence="2">Maleylpyruvate isomerase family mycothiol-dependent enzyme</fullName>
    </submittedName>
</protein>
<dbReference type="InterPro" id="IPR024344">
    <property type="entry name" value="MDMPI_metal-binding"/>
</dbReference>
<reference evidence="3" key="1">
    <citation type="journal article" date="2019" name="Int. J. Syst. Evol. Microbiol.">
        <title>The Global Catalogue of Microorganisms (GCM) 10K type strain sequencing project: providing services to taxonomists for standard genome sequencing and annotation.</title>
        <authorList>
            <consortium name="The Broad Institute Genomics Platform"/>
            <consortium name="The Broad Institute Genome Sequencing Center for Infectious Disease"/>
            <person name="Wu L."/>
            <person name="Ma J."/>
        </authorList>
    </citation>
    <scope>NUCLEOTIDE SEQUENCE [LARGE SCALE GENOMIC DNA]</scope>
    <source>
        <strain evidence="3">JCM 9377</strain>
    </source>
</reference>
<dbReference type="RefSeq" id="WP_344835541.1">
    <property type="nucleotide sequence ID" value="NZ_BAAAUV010000022.1"/>
</dbReference>
<keyword evidence="2" id="KW-0413">Isomerase</keyword>
<dbReference type="GO" id="GO:0016853">
    <property type="term" value="F:isomerase activity"/>
    <property type="evidence" value="ECO:0007669"/>
    <property type="project" value="UniProtKB-KW"/>
</dbReference>
<dbReference type="EMBL" id="BAAAUV010000022">
    <property type="protein sequence ID" value="GAA3231685.1"/>
    <property type="molecule type" value="Genomic_DNA"/>
</dbReference>
<feature type="domain" description="Mycothiol-dependent maleylpyruvate isomerase metal-binding" evidence="1">
    <location>
        <begin position="16"/>
        <end position="150"/>
    </location>
</feature>
<dbReference type="NCBIfam" id="TIGR03083">
    <property type="entry name" value="maleylpyruvate isomerase family mycothiol-dependent enzyme"/>
    <property type="match status" value="1"/>
</dbReference>
<gene>
    <name evidence="2" type="ORF">GCM10010468_62900</name>
</gene>
<evidence type="ECO:0000259" key="1">
    <source>
        <dbReference type="Pfam" id="PF11716"/>
    </source>
</evidence>
<proteinExistence type="predicted"/>
<evidence type="ECO:0000313" key="2">
    <source>
        <dbReference type="EMBL" id="GAA3231685.1"/>
    </source>
</evidence>
<dbReference type="SUPFAM" id="SSF109854">
    <property type="entry name" value="DinB/YfiT-like putative metalloenzymes"/>
    <property type="match status" value="1"/>
</dbReference>
<dbReference type="Gene3D" id="1.20.120.450">
    <property type="entry name" value="dinb family like domain"/>
    <property type="match status" value="1"/>
</dbReference>
<dbReference type="Pfam" id="PF11716">
    <property type="entry name" value="MDMPI_N"/>
    <property type="match status" value="1"/>
</dbReference>
<dbReference type="Proteomes" id="UP001501237">
    <property type="component" value="Unassembled WGS sequence"/>
</dbReference>
<comment type="caution">
    <text evidence="2">The sequence shown here is derived from an EMBL/GenBank/DDBJ whole genome shotgun (WGS) entry which is preliminary data.</text>
</comment>
<name>A0ABP6QHP8_9ACTN</name>
<sequence>MSGMHDWRTVLGEVKASHLRLTGTLATLTEAEMRGPSALTGWTRGHLAHHVARNADSYWRLLEWARTGVEHPQYASAEARAAEIDEGAHLPAGLLSADNAAASARFEEQARTLPAGSRDATVRAVGGWPHPAWYVLYRRWREVEIHHVDLDAGYTAADWPLSYVRWELEDTLASLRAANALAIRSVTATDLGLTVRLGGDGPDLSLPSRPLLAYLTGRTEPPGAVPAAPSWPLAPAVDWNKA</sequence>